<evidence type="ECO:0000259" key="4">
    <source>
        <dbReference type="Pfam" id="PF04967"/>
    </source>
</evidence>
<evidence type="ECO:0000259" key="7">
    <source>
        <dbReference type="Pfam" id="PF15915"/>
    </source>
</evidence>
<dbReference type="NCBIfam" id="TIGR00229">
    <property type="entry name" value="sensory_box"/>
    <property type="match status" value="1"/>
</dbReference>
<dbReference type="InterPro" id="IPR003018">
    <property type="entry name" value="GAF"/>
</dbReference>
<dbReference type="InterPro" id="IPR013324">
    <property type="entry name" value="RNA_pol_sigma_r3/r4-like"/>
</dbReference>
<dbReference type="Proteomes" id="UP000509241">
    <property type="component" value="Chromosome"/>
</dbReference>
<organism evidence="8 9">
    <name type="scientific">Natrinema halophilum</name>
    <dbReference type="NCBI Taxonomy" id="1699371"/>
    <lineage>
        <taxon>Archaea</taxon>
        <taxon>Methanobacteriati</taxon>
        <taxon>Methanobacteriota</taxon>
        <taxon>Stenosarchaea group</taxon>
        <taxon>Halobacteria</taxon>
        <taxon>Halobacteriales</taxon>
        <taxon>Natrialbaceae</taxon>
        <taxon>Natrinema</taxon>
    </lineage>
</organism>
<feature type="compositionally biased region" description="Acidic residues" evidence="3">
    <location>
        <begin position="56"/>
        <end position="75"/>
    </location>
</feature>
<evidence type="ECO:0000256" key="2">
    <source>
        <dbReference type="ARBA" id="ARBA00023163"/>
    </source>
</evidence>
<keyword evidence="1" id="KW-0805">Transcription regulation</keyword>
<feature type="domain" description="GAF" evidence="6">
    <location>
        <begin position="342"/>
        <end position="480"/>
    </location>
</feature>
<name>A0A7D5KIJ8_9EURY</name>
<dbReference type="Gene3D" id="3.30.450.40">
    <property type="match status" value="1"/>
</dbReference>
<dbReference type="SUPFAM" id="SSF55781">
    <property type="entry name" value="GAF domain-like"/>
    <property type="match status" value="1"/>
</dbReference>
<keyword evidence="9" id="KW-1185">Reference proteome</keyword>
<dbReference type="InterPro" id="IPR031803">
    <property type="entry name" value="BAT_GAF/HTH-assoc"/>
</dbReference>
<dbReference type="Pfam" id="PF04967">
    <property type="entry name" value="HTH_10"/>
    <property type="match status" value="1"/>
</dbReference>
<evidence type="ECO:0000313" key="9">
    <source>
        <dbReference type="Proteomes" id="UP000509241"/>
    </source>
</evidence>
<evidence type="ECO:0000256" key="1">
    <source>
        <dbReference type="ARBA" id="ARBA00023015"/>
    </source>
</evidence>
<dbReference type="PANTHER" id="PTHR34236">
    <property type="entry name" value="DIMETHYL SULFOXIDE REDUCTASE TRANSCRIPTIONAL ACTIVATOR"/>
    <property type="match status" value="1"/>
</dbReference>
<feature type="region of interest" description="Disordered" evidence="3">
    <location>
        <begin position="56"/>
        <end position="90"/>
    </location>
</feature>
<dbReference type="GeneID" id="56033012"/>
<dbReference type="InterPro" id="IPR000014">
    <property type="entry name" value="PAS"/>
</dbReference>
<evidence type="ECO:0000256" key="3">
    <source>
        <dbReference type="SAM" id="MobiDB-lite"/>
    </source>
</evidence>
<dbReference type="EMBL" id="CP058601">
    <property type="protein sequence ID" value="QLG48599.1"/>
    <property type="molecule type" value="Genomic_DNA"/>
</dbReference>
<reference evidence="8 9" key="1">
    <citation type="submission" date="2020-07" db="EMBL/GenBank/DDBJ databases">
        <authorList>
            <person name="Cui H."/>
        </authorList>
    </citation>
    <scope>NUCLEOTIDE SEQUENCE [LARGE SCALE GENOMIC DNA]</scope>
    <source>
        <strain evidence="8 9">YPL8</strain>
    </source>
</reference>
<dbReference type="SUPFAM" id="SSF55785">
    <property type="entry name" value="PYP-like sensor domain (PAS domain)"/>
    <property type="match status" value="1"/>
</dbReference>
<dbReference type="RefSeq" id="WP_179260337.1">
    <property type="nucleotide sequence ID" value="NZ_CP058601.1"/>
</dbReference>
<gene>
    <name evidence="8" type="ORF">HYG82_06935</name>
</gene>
<sequence>MTTAHRSRPIILVTDDREQQSRLRTRLRKATDRDVRTVPATGGFRAVLDSAVEDVETGAETEVETGTETETEIDGPVEFPSDAGPNGDESTLIDAESSAIECSPGSVRPIAVVLELDCPGEIQSILRRLHATLPAVPTIVAPHNGSERLATVALRANATEYVPTERDEDPIDRIVTTIDSQPSPVGESDHHRILANRLPDEAFVISEDGTYLEAKVHPDSAELSSVSADDILGTSLEDVYPDPVAANLQNCVDRAIRTDGVQSVEYEANTADGCRQFEARVVPIEERIQGRRAVVWLARDITERVRREQQLRSRQDQLETLNRINAVVRQVIETLVEAPARDAIEREVCEQLVDSDLYCASWIAERTGDGNLSYRTGAGEADTYLERVRELGICHDRPVARAAQTGEIRTANRILEDETVPDALEEAAYEDDVRSAIAAPITHEDATYGVLTVLASRDDAFSERERAGFRLLGETIGFTIMAVKNRQLLFADTVVELEFRIDGGDTFSFDLSEKHGCTCSLEWAGTTANGRTFQYVTIDGLDGDTVLEEAMAHDSIEECRLIHDGEESCTIEMRLSESGVRTLANHGATIRDVSVETGVGTCLVEVSQDADVREIAEALTLIYENTELVARREVDRPVRTAAERRNRILDRLTDRQLTTLRLAYYGGFFDWPRESTGEEIAEAMDISPPTMHQHLRKGLKSILGEFFEVNRH</sequence>
<dbReference type="InterPro" id="IPR029016">
    <property type="entry name" value="GAF-like_dom_sf"/>
</dbReference>
<dbReference type="Pfam" id="PF13185">
    <property type="entry name" value="GAF_2"/>
    <property type="match status" value="1"/>
</dbReference>
<dbReference type="InterPro" id="IPR013656">
    <property type="entry name" value="PAS_4"/>
</dbReference>
<evidence type="ECO:0000259" key="5">
    <source>
        <dbReference type="Pfam" id="PF08448"/>
    </source>
</evidence>
<dbReference type="InterPro" id="IPR007050">
    <property type="entry name" value="HTH_bacterioopsin"/>
</dbReference>
<dbReference type="AlphaFoldDB" id="A0A7D5KIJ8"/>
<dbReference type="Gene3D" id="3.30.450.20">
    <property type="entry name" value="PAS domain"/>
    <property type="match status" value="1"/>
</dbReference>
<keyword evidence="2" id="KW-0804">Transcription</keyword>
<dbReference type="KEGG" id="haly:HYG82_06935"/>
<feature type="domain" description="HTH bat-type" evidence="4">
    <location>
        <begin position="652"/>
        <end position="703"/>
    </location>
</feature>
<dbReference type="PANTHER" id="PTHR34236:SF1">
    <property type="entry name" value="DIMETHYL SULFOXIDE REDUCTASE TRANSCRIPTIONAL ACTIVATOR"/>
    <property type="match status" value="1"/>
</dbReference>
<feature type="domain" description="Bacterioopsin transcriptional activator GAF and HTH associated" evidence="7">
    <location>
        <begin position="492"/>
        <end position="645"/>
    </location>
</feature>
<proteinExistence type="predicted"/>
<dbReference type="OrthoDB" id="106505at2157"/>
<dbReference type="Gene3D" id="1.10.10.10">
    <property type="entry name" value="Winged helix-like DNA-binding domain superfamily/Winged helix DNA-binding domain"/>
    <property type="match status" value="1"/>
</dbReference>
<dbReference type="Pfam" id="PF08448">
    <property type="entry name" value="PAS_4"/>
    <property type="match status" value="1"/>
</dbReference>
<evidence type="ECO:0000259" key="6">
    <source>
        <dbReference type="Pfam" id="PF13185"/>
    </source>
</evidence>
<evidence type="ECO:0000313" key="8">
    <source>
        <dbReference type="EMBL" id="QLG48599.1"/>
    </source>
</evidence>
<accession>A0A7D5KIJ8</accession>
<dbReference type="SUPFAM" id="SSF88659">
    <property type="entry name" value="Sigma3 and sigma4 domains of RNA polymerase sigma factors"/>
    <property type="match status" value="1"/>
</dbReference>
<protein>
    <submittedName>
        <fullName evidence="8">Helix-turn-helix domain-containing protein</fullName>
    </submittedName>
</protein>
<dbReference type="InterPro" id="IPR035965">
    <property type="entry name" value="PAS-like_dom_sf"/>
</dbReference>
<dbReference type="Pfam" id="PF15915">
    <property type="entry name" value="BAT"/>
    <property type="match status" value="1"/>
</dbReference>
<dbReference type="InterPro" id="IPR036388">
    <property type="entry name" value="WH-like_DNA-bd_sf"/>
</dbReference>
<feature type="domain" description="PAS fold-4" evidence="5">
    <location>
        <begin position="196"/>
        <end position="306"/>
    </location>
</feature>